<name>A0A0A1UWP8_9HYPO</name>
<accession>A0A0A1UWP8</accession>
<organism evidence="2 3">
    <name type="scientific">Metarhizium robertsii</name>
    <dbReference type="NCBI Taxonomy" id="568076"/>
    <lineage>
        <taxon>Eukaryota</taxon>
        <taxon>Fungi</taxon>
        <taxon>Dikarya</taxon>
        <taxon>Ascomycota</taxon>
        <taxon>Pezizomycotina</taxon>
        <taxon>Sordariomycetes</taxon>
        <taxon>Hypocreomycetidae</taxon>
        <taxon>Hypocreales</taxon>
        <taxon>Clavicipitaceae</taxon>
        <taxon>Metarhizium</taxon>
    </lineage>
</organism>
<comment type="caution">
    <text evidence="2">The sequence shown here is derived from an EMBL/GenBank/DDBJ whole genome shotgun (WGS) entry which is preliminary data.</text>
</comment>
<proteinExistence type="predicted"/>
<dbReference type="HOGENOM" id="CLU_164903_0_0_1"/>
<dbReference type="eggNOG" id="ENOG502T75R">
    <property type="taxonomic scope" value="Eukaryota"/>
</dbReference>
<evidence type="ECO:0000256" key="1">
    <source>
        <dbReference type="SAM" id="MobiDB-lite"/>
    </source>
</evidence>
<dbReference type="OrthoDB" id="4829316at2759"/>
<sequence>MNSAVSRIASRRSFSLLTAARSAARSMESHPFQRPSAAQKSAKADWAGEGKRLGKQLAIFVPGISMLLGWPYLAKVVADGHV</sequence>
<evidence type="ECO:0008006" key="4">
    <source>
        <dbReference type="Google" id="ProtNLM"/>
    </source>
</evidence>
<evidence type="ECO:0000313" key="3">
    <source>
        <dbReference type="Proteomes" id="UP000030151"/>
    </source>
</evidence>
<dbReference type="Proteomes" id="UP000030151">
    <property type="component" value="Unassembled WGS sequence"/>
</dbReference>
<reference evidence="2 3" key="1">
    <citation type="submission" date="2014-02" db="EMBL/GenBank/DDBJ databases">
        <title>The genome sequence of the entomopathogenic fungus Metarhizium robertsii ARSEF 2575.</title>
        <authorList>
            <person name="Giuliano Garisto Donzelli B."/>
            <person name="Roe B.A."/>
            <person name="Macmil S.L."/>
            <person name="Krasnoff S.B."/>
            <person name="Gibson D.M."/>
        </authorList>
    </citation>
    <scope>NUCLEOTIDE SEQUENCE [LARGE SCALE GENOMIC DNA]</scope>
    <source>
        <strain evidence="2 3">ARSEF 2575</strain>
    </source>
</reference>
<dbReference type="AlphaFoldDB" id="A0A0A1UWP8"/>
<dbReference type="EMBL" id="JELW01000005">
    <property type="protein sequence ID" value="EXV02349.1"/>
    <property type="molecule type" value="Genomic_DNA"/>
</dbReference>
<feature type="region of interest" description="Disordered" evidence="1">
    <location>
        <begin position="26"/>
        <end position="45"/>
    </location>
</feature>
<gene>
    <name evidence="2" type="ORF">X797_004479</name>
</gene>
<protein>
    <recommendedName>
        <fullName evidence="4">Pantothenate transporter liz1</fullName>
    </recommendedName>
</protein>
<evidence type="ECO:0000313" key="2">
    <source>
        <dbReference type="EMBL" id="EXV02349.1"/>
    </source>
</evidence>